<accession>A0A9W8QBI1</accession>
<dbReference type="EMBL" id="JAJHUN010000009">
    <property type="protein sequence ID" value="KAJ4151524.1"/>
    <property type="molecule type" value="Genomic_DNA"/>
</dbReference>
<sequence>MDMDLLFTVQRLADARAAARPPPPARPPRISFCERRAQDIARQDARLYEESLLRERPPDPDNARLRALNHRERQRAKKHTRQQAEDACRALLDAGWDPAADVEESDSEEDEDDPVVEAHAQRLNARAGRLWAQHEEGIARTTPRYVEGFPVRRNGDGDGDCEE</sequence>
<gene>
    <name evidence="2" type="ORF">LMH87_012216</name>
</gene>
<keyword evidence="3" id="KW-1185">Reference proteome</keyword>
<proteinExistence type="predicted"/>
<dbReference type="RefSeq" id="XP_056053238.1">
    <property type="nucleotide sequence ID" value="XM_056201491.1"/>
</dbReference>
<dbReference type="GeneID" id="80899375"/>
<reference evidence="2" key="1">
    <citation type="journal article" date="2023" name="Access Microbiol">
        <title>De-novo genome assembly for Akanthomyces muscarius, a biocontrol agent of insect agricultural pests.</title>
        <authorList>
            <person name="Erdos Z."/>
            <person name="Studholme D.J."/>
            <person name="Raymond B."/>
            <person name="Sharma M."/>
        </authorList>
    </citation>
    <scope>NUCLEOTIDE SEQUENCE</scope>
    <source>
        <strain evidence="2">Ve6</strain>
    </source>
</reference>
<comment type="caution">
    <text evidence="2">The sequence shown here is derived from an EMBL/GenBank/DDBJ whole genome shotgun (WGS) entry which is preliminary data.</text>
</comment>
<evidence type="ECO:0000313" key="3">
    <source>
        <dbReference type="Proteomes" id="UP001144673"/>
    </source>
</evidence>
<feature type="compositionally biased region" description="Acidic residues" evidence="1">
    <location>
        <begin position="100"/>
        <end position="115"/>
    </location>
</feature>
<organism evidence="2 3">
    <name type="scientific">Akanthomyces muscarius</name>
    <name type="common">Entomopathogenic fungus</name>
    <name type="synonym">Lecanicillium muscarium</name>
    <dbReference type="NCBI Taxonomy" id="2231603"/>
    <lineage>
        <taxon>Eukaryota</taxon>
        <taxon>Fungi</taxon>
        <taxon>Dikarya</taxon>
        <taxon>Ascomycota</taxon>
        <taxon>Pezizomycotina</taxon>
        <taxon>Sordariomycetes</taxon>
        <taxon>Hypocreomycetidae</taxon>
        <taxon>Hypocreales</taxon>
        <taxon>Cordycipitaceae</taxon>
        <taxon>Akanthomyces</taxon>
    </lineage>
</organism>
<evidence type="ECO:0000256" key="1">
    <source>
        <dbReference type="SAM" id="MobiDB-lite"/>
    </source>
</evidence>
<feature type="region of interest" description="Disordered" evidence="1">
    <location>
        <begin position="92"/>
        <end position="116"/>
    </location>
</feature>
<dbReference type="Proteomes" id="UP001144673">
    <property type="component" value="Chromosome 4"/>
</dbReference>
<evidence type="ECO:0000313" key="2">
    <source>
        <dbReference type="EMBL" id="KAJ4151524.1"/>
    </source>
</evidence>
<dbReference type="KEGG" id="amus:LMH87_012216"/>
<name>A0A9W8QBI1_AKAMU</name>
<protein>
    <submittedName>
        <fullName evidence="2">Uncharacterized protein</fullName>
    </submittedName>
</protein>
<dbReference type="AlphaFoldDB" id="A0A9W8QBI1"/>